<dbReference type="InterPro" id="IPR051908">
    <property type="entry name" value="Ribosomal_N-acetyltransferase"/>
</dbReference>
<organism evidence="2 3">
    <name type="scientific">Amycolatopsis alkalitolerans</name>
    <dbReference type="NCBI Taxonomy" id="2547244"/>
    <lineage>
        <taxon>Bacteria</taxon>
        <taxon>Bacillati</taxon>
        <taxon>Actinomycetota</taxon>
        <taxon>Actinomycetes</taxon>
        <taxon>Pseudonocardiales</taxon>
        <taxon>Pseudonocardiaceae</taxon>
        <taxon>Amycolatopsis</taxon>
    </lineage>
</organism>
<dbReference type="SUPFAM" id="SSF55729">
    <property type="entry name" value="Acyl-CoA N-acyltransferases (Nat)"/>
    <property type="match status" value="1"/>
</dbReference>
<proteinExistence type="predicted"/>
<dbReference type="AlphaFoldDB" id="A0A5C4LXL0"/>
<protein>
    <submittedName>
        <fullName evidence="2">GNAT family N-acetyltransferase</fullName>
    </submittedName>
</protein>
<sequence length="179" mass="19622">MEPAVELSDGEIRLRRWRTDEAAALYSVVHDSLDHLARFMPWAADRYSEADAVEFLATTEREWQDGEAFSYAIVTDDDEIIGACGLMTRIGDGGLEIGYWLGKPHTGRGVATRATALLVTEAFRIGANRVEIRHDQANERSGLIPARLGFTRVGSAPADLAGGTGIHVHWRLPAPDLLP</sequence>
<dbReference type="Gene3D" id="3.40.630.30">
    <property type="match status" value="1"/>
</dbReference>
<dbReference type="InterPro" id="IPR000182">
    <property type="entry name" value="GNAT_dom"/>
</dbReference>
<dbReference type="EMBL" id="VDFW01000022">
    <property type="protein sequence ID" value="TNC22992.1"/>
    <property type="molecule type" value="Genomic_DNA"/>
</dbReference>
<dbReference type="InterPro" id="IPR016181">
    <property type="entry name" value="Acyl_CoA_acyltransferase"/>
</dbReference>
<name>A0A5C4LXL0_9PSEU</name>
<dbReference type="PROSITE" id="PS51186">
    <property type="entry name" value="GNAT"/>
    <property type="match status" value="1"/>
</dbReference>
<dbReference type="PANTHER" id="PTHR43441">
    <property type="entry name" value="RIBOSOMAL-PROTEIN-SERINE ACETYLTRANSFERASE"/>
    <property type="match status" value="1"/>
</dbReference>
<keyword evidence="3" id="KW-1185">Reference proteome</keyword>
<evidence type="ECO:0000313" key="2">
    <source>
        <dbReference type="EMBL" id="TNC22992.1"/>
    </source>
</evidence>
<evidence type="ECO:0000259" key="1">
    <source>
        <dbReference type="PROSITE" id="PS51186"/>
    </source>
</evidence>
<keyword evidence="2" id="KW-0808">Transferase</keyword>
<gene>
    <name evidence="2" type="ORF">FG385_22965</name>
</gene>
<dbReference type="Pfam" id="PF13302">
    <property type="entry name" value="Acetyltransf_3"/>
    <property type="match status" value="1"/>
</dbReference>
<dbReference type="GO" id="GO:1990189">
    <property type="term" value="F:protein N-terminal-serine acetyltransferase activity"/>
    <property type="evidence" value="ECO:0007669"/>
    <property type="project" value="TreeGrafter"/>
</dbReference>
<dbReference type="RefSeq" id="WP_139098840.1">
    <property type="nucleotide sequence ID" value="NZ_VDFW01000022.1"/>
</dbReference>
<accession>A0A5C4LXL0</accession>
<evidence type="ECO:0000313" key="3">
    <source>
        <dbReference type="Proteomes" id="UP000305546"/>
    </source>
</evidence>
<dbReference type="GO" id="GO:0008999">
    <property type="term" value="F:protein-N-terminal-alanine acetyltransferase activity"/>
    <property type="evidence" value="ECO:0007669"/>
    <property type="project" value="TreeGrafter"/>
</dbReference>
<feature type="domain" description="N-acetyltransferase" evidence="1">
    <location>
        <begin position="12"/>
        <end position="175"/>
    </location>
</feature>
<dbReference type="PANTHER" id="PTHR43441:SF3">
    <property type="entry name" value="ACETYLTRANSFERASE"/>
    <property type="match status" value="1"/>
</dbReference>
<dbReference type="OrthoDB" id="9799321at2"/>
<reference evidence="2 3" key="1">
    <citation type="submission" date="2019-06" db="EMBL/GenBank/DDBJ databases">
        <title>Amycolatopsis alkalitolerans sp. nov., isolated from Gastrodia elata Blume.</title>
        <authorList>
            <person name="Narsing Rao M.P."/>
            <person name="Li W.J."/>
        </authorList>
    </citation>
    <scope>NUCLEOTIDE SEQUENCE [LARGE SCALE GENOMIC DNA]</scope>
    <source>
        <strain evidence="2 3">SYSUP0005</strain>
    </source>
</reference>
<comment type="caution">
    <text evidence="2">The sequence shown here is derived from an EMBL/GenBank/DDBJ whole genome shotgun (WGS) entry which is preliminary data.</text>
</comment>
<dbReference type="GO" id="GO:0005737">
    <property type="term" value="C:cytoplasm"/>
    <property type="evidence" value="ECO:0007669"/>
    <property type="project" value="TreeGrafter"/>
</dbReference>
<dbReference type="Proteomes" id="UP000305546">
    <property type="component" value="Unassembled WGS sequence"/>
</dbReference>